<name>A0A2U2PMH3_9SPHI</name>
<feature type="domain" description="TonB C-terminal" evidence="2">
    <location>
        <begin position="367"/>
        <end position="421"/>
    </location>
</feature>
<dbReference type="RefSeq" id="WP_109413891.1">
    <property type="nucleotide sequence ID" value="NZ_QEAS01000001.1"/>
</dbReference>
<dbReference type="EMBL" id="QEAS01000001">
    <property type="protein sequence ID" value="PWG82472.1"/>
    <property type="molecule type" value="Genomic_DNA"/>
</dbReference>
<dbReference type="InterPro" id="IPR008969">
    <property type="entry name" value="CarboxyPept-like_regulatory"/>
</dbReference>
<evidence type="ECO:0000256" key="1">
    <source>
        <dbReference type="SAM" id="Phobius"/>
    </source>
</evidence>
<evidence type="ECO:0000313" key="4">
    <source>
        <dbReference type="Proteomes" id="UP000245647"/>
    </source>
</evidence>
<feature type="transmembrane region" description="Helical" evidence="1">
    <location>
        <begin position="77"/>
        <end position="98"/>
    </location>
</feature>
<dbReference type="SUPFAM" id="SSF49464">
    <property type="entry name" value="Carboxypeptidase regulatory domain-like"/>
    <property type="match status" value="1"/>
</dbReference>
<accession>A0A2U2PMH3</accession>
<organism evidence="3 4">
    <name type="scientific">Pararcticibacter amylolyticus</name>
    <dbReference type="NCBI Taxonomy" id="2173175"/>
    <lineage>
        <taxon>Bacteria</taxon>
        <taxon>Pseudomonadati</taxon>
        <taxon>Bacteroidota</taxon>
        <taxon>Sphingobacteriia</taxon>
        <taxon>Sphingobacteriales</taxon>
        <taxon>Sphingobacteriaceae</taxon>
        <taxon>Pararcticibacter</taxon>
    </lineage>
</organism>
<proteinExistence type="predicted"/>
<protein>
    <recommendedName>
        <fullName evidence="2">TonB C-terminal domain-containing protein</fullName>
    </recommendedName>
</protein>
<dbReference type="AlphaFoldDB" id="A0A2U2PMH3"/>
<dbReference type="Pfam" id="PF13715">
    <property type="entry name" value="CarbopepD_reg_2"/>
    <property type="match status" value="1"/>
</dbReference>
<dbReference type="Pfam" id="PF03544">
    <property type="entry name" value="TonB_C"/>
    <property type="match status" value="1"/>
</dbReference>
<keyword evidence="1" id="KW-0472">Membrane</keyword>
<sequence length="423" mass="46407">MKSNKYDISLIRKYLNGELDDRAMYALERQAQDDPLLMDLIEGMAAGNEKEHEAALIEIDDMISRRTKSGKGRIVPLLRWGIAASFLILCGLTALFLFKEPPSEKIAILPEKSPITRTNPEKVPVGSPVDTLKPLDEKRELISKAPKPLIRDRDINTNVQASVRQSDTITFVQYKKADSVSLGEVVITAYPTQAKQALTASASTITIRGTNPVGALQGRVAGVSVTKMSNKQRDSIVISGTVKDATNNSALPGVAIIVKGGNNSISSDENGHFSITIPRKGETIELSYIGFEKKTVKINKADSLVIAMNPSELALNEVVVVGYGANSHKDANMENEDRAVRPVEGWQEFNRYLRSSAVTDKGKKEIVVLSFSISPGGHLSDFTIIKGSDRELNEKAIRIVKEGPAWRGPEEGSEKVRLRIRFR</sequence>
<dbReference type="OrthoDB" id="1112758at2"/>
<dbReference type="Proteomes" id="UP000245647">
    <property type="component" value="Unassembled WGS sequence"/>
</dbReference>
<dbReference type="Gene3D" id="3.30.1150.10">
    <property type="match status" value="1"/>
</dbReference>
<comment type="caution">
    <text evidence="3">The sequence shown here is derived from an EMBL/GenBank/DDBJ whole genome shotgun (WGS) entry which is preliminary data.</text>
</comment>
<dbReference type="Gene3D" id="2.60.40.1120">
    <property type="entry name" value="Carboxypeptidase-like, regulatory domain"/>
    <property type="match status" value="1"/>
</dbReference>
<gene>
    <name evidence="3" type="ORF">DDR33_00990</name>
</gene>
<keyword evidence="1" id="KW-1133">Transmembrane helix</keyword>
<evidence type="ECO:0000259" key="2">
    <source>
        <dbReference type="Pfam" id="PF03544"/>
    </source>
</evidence>
<dbReference type="GO" id="GO:0055085">
    <property type="term" value="P:transmembrane transport"/>
    <property type="evidence" value="ECO:0007669"/>
    <property type="project" value="InterPro"/>
</dbReference>
<keyword evidence="1" id="KW-0812">Transmembrane</keyword>
<evidence type="ECO:0000313" key="3">
    <source>
        <dbReference type="EMBL" id="PWG82472.1"/>
    </source>
</evidence>
<dbReference type="InterPro" id="IPR037682">
    <property type="entry name" value="TonB_C"/>
</dbReference>
<keyword evidence="4" id="KW-1185">Reference proteome</keyword>
<reference evidence="3 4" key="1">
    <citation type="submission" date="2018-04" db="EMBL/GenBank/DDBJ databases">
        <title>Pedobacter chongqingensis sp. nov., isolated from a rottenly hemp rope.</title>
        <authorList>
            <person name="Cai Y."/>
        </authorList>
    </citation>
    <scope>NUCLEOTIDE SEQUENCE [LARGE SCALE GENOMIC DNA]</scope>
    <source>
        <strain evidence="3 4">FJ4-8</strain>
    </source>
</reference>